<dbReference type="PANTHER" id="PTHR42793">
    <property type="entry name" value="COA BINDING DOMAIN CONTAINING PROTEIN"/>
    <property type="match status" value="1"/>
</dbReference>
<proteinExistence type="predicted"/>
<keyword evidence="3" id="KW-1185">Reference proteome</keyword>
<dbReference type="InterPro" id="IPR043938">
    <property type="entry name" value="Ligase_CoA_dom"/>
</dbReference>
<gene>
    <name evidence="2" type="ORF">HNR65_000591</name>
</gene>
<evidence type="ECO:0000313" key="2">
    <source>
        <dbReference type="EMBL" id="MBA2880284.1"/>
    </source>
</evidence>
<sequence length="484" mass="52688">MTDRIEDSPLYRIANPRSIAIFGASNKFTAMGTGILSSIKQMGYDGPIYPVHPREETVQGHKAYSSVLDLPETPDLAIIVLPTPVVPEVMEACGQKGIGHAIVVSGGFREVGPEGAALEKQLNEAAARHNMRFLGPNCIGAVNTHFKFNATFLPCDHPPGFIGMASQSGSFITQMFDYLGRYNLGFSTGFSVGNEASVDIVDCLEYLAKCPDTRVIALYIESIRRGREFIDAARKIVPHKPVVAYYVGGTEAGGRAGLSHTGALAGADRVYDGVFRQSGVIRAHSIEEMFDICWCLGTTALPRGNRVVIQTHSGGPGAVAADACARNGLELPSIEDQTREKLAEYIPSTGSMNNPVDLTFTKRNLDYFVDIPNVLLQDNNVDALMVYMMMPRRMVLMVAETTGVSMEEAKTLAAQFISDQSRQLADSMRNAKKPWIGYSYYSAESDFIQKLYEAGAPVLPGPNRAARALGAMHEYGQLREKLSK</sequence>
<evidence type="ECO:0000259" key="1">
    <source>
        <dbReference type="SMART" id="SM00881"/>
    </source>
</evidence>
<dbReference type="Pfam" id="PF13380">
    <property type="entry name" value="CoA_binding_2"/>
    <property type="match status" value="1"/>
</dbReference>
<dbReference type="RefSeq" id="WP_181549932.1">
    <property type="nucleotide sequence ID" value="NZ_JACDUS010000001.1"/>
</dbReference>
<dbReference type="InterPro" id="IPR032875">
    <property type="entry name" value="Succ_CoA_lig_flav_dom"/>
</dbReference>
<dbReference type="Pfam" id="PF19045">
    <property type="entry name" value="Ligase_CoA_2"/>
    <property type="match status" value="1"/>
</dbReference>
<dbReference type="SUPFAM" id="SSF51735">
    <property type="entry name" value="NAD(P)-binding Rossmann-fold domains"/>
    <property type="match status" value="1"/>
</dbReference>
<dbReference type="AlphaFoldDB" id="A0A7W0C6W9"/>
<dbReference type="GO" id="GO:0043758">
    <property type="term" value="F:acetate-CoA ligase (ADP-forming) activity"/>
    <property type="evidence" value="ECO:0007669"/>
    <property type="project" value="InterPro"/>
</dbReference>
<dbReference type="Gene3D" id="3.40.50.720">
    <property type="entry name" value="NAD(P)-binding Rossmann-like Domain"/>
    <property type="match status" value="1"/>
</dbReference>
<dbReference type="InterPro" id="IPR016102">
    <property type="entry name" value="Succinyl-CoA_synth-like"/>
</dbReference>
<dbReference type="Proteomes" id="UP000525298">
    <property type="component" value="Unassembled WGS sequence"/>
</dbReference>
<protein>
    <submittedName>
        <fullName evidence="2">Acyl-CoA synthetase (NDP forming)</fullName>
    </submittedName>
</protein>
<dbReference type="Pfam" id="PF13607">
    <property type="entry name" value="Succ_CoA_lig"/>
    <property type="match status" value="1"/>
</dbReference>
<dbReference type="PANTHER" id="PTHR42793:SF4">
    <property type="entry name" value="BLL6376 PROTEIN"/>
    <property type="match status" value="1"/>
</dbReference>
<dbReference type="SUPFAM" id="SSF52210">
    <property type="entry name" value="Succinyl-CoA synthetase domains"/>
    <property type="match status" value="2"/>
</dbReference>
<evidence type="ECO:0000313" key="3">
    <source>
        <dbReference type="Proteomes" id="UP000525298"/>
    </source>
</evidence>
<name>A0A7W0C6W9_9BACT</name>
<dbReference type="SMART" id="SM00881">
    <property type="entry name" value="CoA_binding"/>
    <property type="match status" value="1"/>
</dbReference>
<dbReference type="EMBL" id="JACDUS010000001">
    <property type="protein sequence ID" value="MBA2880284.1"/>
    <property type="molecule type" value="Genomic_DNA"/>
</dbReference>
<accession>A0A7W0C6W9</accession>
<dbReference type="InterPro" id="IPR036291">
    <property type="entry name" value="NAD(P)-bd_dom_sf"/>
</dbReference>
<comment type="caution">
    <text evidence="2">The sequence shown here is derived from an EMBL/GenBank/DDBJ whole genome shotgun (WGS) entry which is preliminary data.</text>
</comment>
<dbReference type="Gene3D" id="3.40.50.261">
    <property type="entry name" value="Succinyl-CoA synthetase domains"/>
    <property type="match status" value="2"/>
</dbReference>
<feature type="domain" description="CoA-binding" evidence="1">
    <location>
        <begin position="13"/>
        <end position="108"/>
    </location>
</feature>
<dbReference type="InterPro" id="IPR003781">
    <property type="entry name" value="CoA-bd"/>
</dbReference>
<organism evidence="2 3">
    <name type="scientific">Desulfosalsimonas propionicica</name>
    <dbReference type="NCBI Taxonomy" id="332175"/>
    <lineage>
        <taxon>Bacteria</taxon>
        <taxon>Pseudomonadati</taxon>
        <taxon>Thermodesulfobacteriota</taxon>
        <taxon>Desulfobacteria</taxon>
        <taxon>Desulfobacterales</taxon>
        <taxon>Desulfosalsimonadaceae</taxon>
        <taxon>Desulfosalsimonas</taxon>
    </lineage>
</organism>
<reference evidence="2 3" key="1">
    <citation type="submission" date="2020-07" db="EMBL/GenBank/DDBJ databases">
        <title>Genomic Encyclopedia of Type Strains, Phase IV (KMG-IV): sequencing the most valuable type-strain genomes for metagenomic binning, comparative biology and taxonomic classification.</title>
        <authorList>
            <person name="Goeker M."/>
        </authorList>
    </citation>
    <scope>NUCLEOTIDE SEQUENCE [LARGE SCALE GENOMIC DNA]</scope>
    <source>
        <strain evidence="2 3">DSM 17721</strain>
    </source>
</reference>